<dbReference type="EMBL" id="KE148146">
    <property type="protein sequence ID" value="EPE10711.1"/>
    <property type="molecule type" value="Genomic_DNA"/>
</dbReference>
<dbReference type="Proteomes" id="UP000016923">
    <property type="component" value="Unassembled WGS sequence"/>
</dbReference>
<proteinExistence type="predicted"/>
<gene>
    <name evidence="2" type="ORF">F503_05806</name>
</gene>
<dbReference type="VEuPathDB" id="FungiDB:F503_05806"/>
<accession>S3CF57</accession>
<dbReference type="AlphaFoldDB" id="S3CF57"/>
<keyword evidence="3" id="KW-1185">Reference proteome</keyword>
<name>S3CF57_OPHP1</name>
<feature type="compositionally biased region" description="Low complexity" evidence="1">
    <location>
        <begin position="103"/>
        <end position="114"/>
    </location>
</feature>
<dbReference type="HOGENOM" id="CLU_1240822_0_0_1"/>
<organism evidence="2 3">
    <name type="scientific">Ophiostoma piceae (strain UAMH 11346)</name>
    <name type="common">Sap stain fungus</name>
    <dbReference type="NCBI Taxonomy" id="1262450"/>
    <lineage>
        <taxon>Eukaryota</taxon>
        <taxon>Fungi</taxon>
        <taxon>Dikarya</taxon>
        <taxon>Ascomycota</taxon>
        <taxon>Pezizomycotina</taxon>
        <taxon>Sordariomycetes</taxon>
        <taxon>Sordariomycetidae</taxon>
        <taxon>Ophiostomatales</taxon>
        <taxon>Ophiostomataceae</taxon>
        <taxon>Ophiostoma</taxon>
    </lineage>
</organism>
<evidence type="ECO:0000256" key="1">
    <source>
        <dbReference type="SAM" id="MobiDB-lite"/>
    </source>
</evidence>
<sequence>MSTMSSFKSCVSRLHDVLTLRRNKKTKSRLVISAPFDFKKEDSACMLPGISGAELYMLREKAAASIAGSAITSFAGSPDAYDGFDAFDTVTLAPSSIHDFHPSRNSSTGNISSSATHRPYLNRSTSSFDRTSIRPGSSHHGSVFGGPMSVSMHRSMTAPQPMGVMQSAPGTPTRRQSCCRRCKSARDISSAGSSLSTHVSPMGQRFGGSSGHVAYYHAIKLASTEPYVPTGLTCPSSSSSASSIS</sequence>
<reference evidence="2 3" key="1">
    <citation type="journal article" date="2013" name="BMC Genomics">
        <title>The genome and transcriptome of the pine saprophyte Ophiostoma piceae, and a comparison with the bark beetle-associated pine pathogen Grosmannia clavigera.</title>
        <authorList>
            <person name="Haridas S."/>
            <person name="Wang Y."/>
            <person name="Lim L."/>
            <person name="Massoumi Alamouti S."/>
            <person name="Jackman S."/>
            <person name="Docking R."/>
            <person name="Robertson G."/>
            <person name="Birol I."/>
            <person name="Bohlmann J."/>
            <person name="Breuil C."/>
        </authorList>
    </citation>
    <scope>NUCLEOTIDE SEQUENCE [LARGE SCALE GENOMIC DNA]</scope>
    <source>
        <strain evidence="2 3">UAMH 11346</strain>
    </source>
</reference>
<evidence type="ECO:0000313" key="3">
    <source>
        <dbReference type="Proteomes" id="UP000016923"/>
    </source>
</evidence>
<dbReference type="OrthoDB" id="5226159at2759"/>
<dbReference type="eggNOG" id="ENOG502RMKI">
    <property type="taxonomic scope" value="Eukaryota"/>
</dbReference>
<protein>
    <submittedName>
        <fullName evidence="2">Uncharacterized protein</fullName>
    </submittedName>
</protein>
<feature type="region of interest" description="Disordered" evidence="1">
    <location>
        <begin position="100"/>
        <end position="148"/>
    </location>
</feature>
<evidence type="ECO:0000313" key="2">
    <source>
        <dbReference type="EMBL" id="EPE10711.1"/>
    </source>
</evidence>